<protein>
    <submittedName>
        <fullName evidence="4">Dihydrodipicolinate synthase family protein</fullName>
    </submittedName>
</protein>
<dbReference type="PANTHER" id="PTHR12128:SF66">
    <property type="entry name" value="4-HYDROXY-2-OXOGLUTARATE ALDOLASE, MITOCHONDRIAL"/>
    <property type="match status" value="1"/>
</dbReference>
<evidence type="ECO:0000256" key="1">
    <source>
        <dbReference type="ARBA" id="ARBA00007592"/>
    </source>
</evidence>
<dbReference type="RefSeq" id="WP_066056720.1">
    <property type="nucleotide sequence ID" value="NZ_JBHUNF010000002.1"/>
</dbReference>
<dbReference type="PRINTS" id="PR00146">
    <property type="entry name" value="DHPICSNTHASE"/>
</dbReference>
<organism evidence="4 5">
    <name type="scientific">Gulosibacter bifidus</name>
    <dbReference type="NCBI Taxonomy" id="272239"/>
    <lineage>
        <taxon>Bacteria</taxon>
        <taxon>Bacillati</taxon>
        <taxon>Actinomycetota</taxon>
        <taxon>Actinomycetes</taxon>
        <taxon>Micrococcales</taxon>
        <taxon>Microbacteriaceae</taxon>
        <taxon>Gulosibacter</taxon>
    </lineage>
</organism>
<dbReference type="SMART" id="SM01130">
    <property type="entry name" value="DHDPS"/>
    <property type="match status" value="1"/>
</dbReference>
<keyword evidence="5" id="KW-1185">Reference proteome</keyword>
<dbReference type="Pfam" id="PF00293">
    <property type="entry name" value="NUDIX"/>
    <property type="match status" value="1"/>
</dbReference>
<evidence type="ECO:0000256" key="2">
    <source>
        <dbReference type="ARBA" id="ARBA00023239"/>
    </source>
</evidence>
<name>A0ABW5RJ00_9MICO</name>
<dbReference type="InterPro" id="IPR000086">
    <property type="entry name" value="NUDIX_hydrolase_dom"/>
</dbReference>
<dbReference type="EMBL" id="JBHUNF010000002">
    <property type="protein sequence ID" value="MFD2674414.1"/>
    <property type="molecule type" value="Genomic_DNA"/>
</dbReference>
<sequence>MTVNAFPLTPMRDERIDEAAFTRILERLDASEVDAVTVLGSTGNFAYLTREERRRIVQIAAGSTSKPLTAGISAPSTRAAITHALEAQDAGATALLLAPVSYQPLTASEVLQHFVDVAAATDLPIVAYDNPTTTNFRFDDQLYRSVAEIPNVTAWKTPASTDPATRIRELREALPESFIIGTSGDATGAAHLAAGFDVWYSVLAGLFPEITVDLSRNPQAASAFAPLWHANDRHGSLRVLATLADMLDYAASSCLPKPLQLLNATEREALLPVCSLLAAPTAYSGDGWVSSPEGRRYWGRYGAAGLVVFDPKRDSVLLQHRAPWSHQGDTWGIPGGARDRNETPYEAALREAHEEASVPAAPLTRIHEHTFDLGFWSYTTYVVTTSESFEPSANDTESAELRWVSVDAVTERPLHPGFATSWPGLREAIEPYRLRHTR</sequence>
<dbReference type="Gene3D" id="3.20.20.70">
    <property type="entry name" value="Aldolase class I"/>
    <property type="match status" value="1"/>
</dbReference>
<reference evidence="5" key="1">
    <citation type="journal article" date="2019" name="Int. J. Syst. Evol. Microbiol.">
        <title>The Global Catalogue of Microorganisms (GCM) 10K type strain sequencing project: providing services to taxonomists for standard genome sequencing and annotation.</title>
        <authorList>
            <consortium name="The Broad Institute Genomics Platform"/>
            <consortium name="The Broad Institute Genome Sequencing Center for Infectious Disease"/>
            <person name="Wu L."/>
            <person name="Ma J."/>
        </authorList>
    </citation>
    <scope>NUCLEOTIDE SEQUENCE [LARGE SCALE GENOMIC DNA]</scope>
    <source>
        <strain evidence="5">TISTR 1511</strain>
    </source>
</reference>
<evidence type="ECO:0000259" key="3">
    <source>
        <dbReference type="PROSITE" id="PS51462"/>
    </source>
</evidence>
<evidence type="ECO:0000313" key="5">
    <source>
        <dbReference type="Proteomes" id="UP001597453"/>
    </source>
</evidence>
<comment type="similarity">
    <text evidence="1">Belongs to the DapA family.</text>
</comment>
<comment type="caution">
    <text evidence="4">The sequence shown here is derived from an EMBL/GenBank/DDBJ whole genome shotgun (WGS) entry which is preliminary data.</text>
</comment>
<dbReference type="PROSITE" id="PS51462">
    <property type="entry name" value="NUDIX"/>
    <property type="match status" value="1"/>
</dbReference>
<evidence type="ECO:0000313" key="4">
    <source>
        <dbReference type="EMBL" id="MFD2674414.1"/>
    </source>
</evidence>
<dbReference type="SUPFAM" id="SSF51569">
    <property type="entry name" value="Aldolase"/>
    <property type="match status" value="1"/>
</dbReference>
<dbReference type="CDD" id="cd18877">
    <property type="entry name" value="NUDIX_Hydrolase"/>
    <property type="match status" value="1"/>
</dbReference>
<dbReference type="InterPro" id="IPR002220">
    <property type="entry name" value="DapA-like"/>
</dbReference>
<dbReference type="InterPro" id="IPR015797">
    <property type="entry name" value="NUDIX_hydrolase-like_dom_sf"/>
</dbReference>
<dbReference type="Gene3D" id="3.90.79.10">
    <property type="entry name" value="Nucleoside Triphosphate Pyrophosphohydrolase"/>
    <property type="match status" value="1"/>
</dbReference>
<dbReference type="PANTHER" id="PTHR12128">
    <property type="entry name" value="DIHYDRODIPICOLINATE SYNTHASE"/>
    <property type="match status" value="1"/>
</dbReference>
<dbReference type="Pfam" id="PF00701">
    <property type="entry name" value="DHDPS"/>
    <property type="match status" value="1"/>
</dbReference>
<proteinExistence type="inferred from homology"/>
<keyword evidence="2" id="KW-0456">Lyase</keyword>
<dbReference type="InterPro" id="IPR013785">
    <property type="entry name" value="Aldolase_TIM"/>
</dbReference>
<gene>
    <name evidence="4" type="ORF">ACFSUQ_03765</name>
</gene>
<dbReference type="SUPFAM" id="SSF55811">
    <property type="entry name" value="Nudix"/>
    <property type="match status" value="1"/>
</dbReference>
<dbReference type="Proteomes" id="UP001597453">
    <property type="component" value="Unassembled WGS sequence"/>
</dbReference>
<accession>A0ABW5RJ00</accession>
<feature type="domain" description="Nudix hydrolase" evidence="3">
    <location>
        <begin position="299"/>
        <end position="427"/>
    </location>
</feature>
<dbReference type="CDD" id="cd00408">
    <property type="entry name" value="DHDPS-like"/>
    <property type="match status" value="1"/>
</dbReference>